<organism evidence="1 2">
    <name type="scientific">Hafnia alvei ATCC 51873</name>
    <dbReference type="NCBI Taxonomy" id="1002364"/>
    <lineage>
        <taxon>Bacteria</taxon>
        <taxon>Pseudomonadati</taxon>
        <taxon>Pseudomonadota</taxon>
        <taxon>Gammaproteobacteria</taxon>
        <taxon>Enterobacterales</taxon>
        <taxon>Hafniaceae</taxon>
        <taxon>Hafnia</taxon>
    </lineage>
</organism>
<accession>G9Y768</accession>
<evidence type="ECO:0000313" key="1">
    <source>
        <dbReference type="EMBL" id="EHM42077.1"/>
    </source>
</evidence>
<dbReference type="AlphaFoldDB" id="G9Y768"/>
<gene>
    <name evidence="1" type="ORF">HMPREF0454_02441</name>
</gene>
<proteinExistence type="predicted"/>
<name>G9Y768_HAFAL</name>
<reference evidence="1 2" key="1">
    <citation type="submission" date="2011-08" db="EMBL/GenBank/DDBJ databases">
        <authorList>
            <person name="Weinstock G."/>
            <person name="Sodergren E."/>
            <person name="Clifton S."/>
            <person name="Fulton L."/>
            <person name="Fulton B."/>
            <person name="Courtney L."/>
            <person name="Fronick C."/>
            <person name="Harrison M."/>
            <person name="Strong C."/>
            <person name="Farmer C."/>
            <person name="Delahaunty K."/>
            <person name="Markovic C."/>
            <person name="Hall O."/>
            <person name="Minx P."/>
            <person name="Tomlinson C."/>
            <person name="Mitreva M."/>
            <person name="Hou S."/>
            <person name="Chen J."/>
            <person name="Wollam A."/>
            <person name="Pepin K.H."/>
            <person name="Johnson M."/>
            <person name="Bhonagiri V."/>
            <person name="Zhang X."/>
            <person name="Suruliraj S."/>
            <person name="Warren W."/>
            <person name="Chinwalla A."/>
            <person name="Mardis E.R."/>
            <person name="Wilson R.K."/>
        </authorList>
    </citation>
    <scope>NUCLEOTIDE SEQUENCE [LARGE SCALE GENOMIC DNA]</scope>
    <source>
        <strain evidence="1 2">ATCC 51873</strain>
    </source>
</reference>
<protein>
    <submittedName>
        <fullName evidence="1">Uncharacterized protein</fullName>
    </submittedName>
</protein>
<dbReference type="EMBL" id="AGCI01000059">
    <property type="protein sequence ID" value="EHM42077.1"/>
    <property type="molecule type" value="Genomic_DNA"/>
</dbReference>
<comment type="caution">
    <text evidence="1">The sequence shown here is derived from an EMBL/GenBank/DDBJ whole genome shotgun (WGS) entry which is preliminary data.</text>
</comment>
<sequence length="56" mass="6432">MIFNRFGVCFLLGNVAGLLCKYTPIDKKMRRVEFSAVSLSRNPVPNQKSDVKHYLE</sequence>
<dbReference type="HOGENOM" id="CLU_3007952_0_0_6"/>
<dbReference type="PATRIC" id="fig|1002364.3.peg.2194"/>
<evidence type="ECO:0000313" key="2">
    <source>
        <dbReference type="Proteomes" id="UP000005959"/>
    </source>
</evidence>
<dbReference type="Proteomes" id="UP000005959">
    <property type="component" value="Unassembled WGS sequence"/>
</dbReference>